<feature type="region of interest" description="Disordered" evidence="1">
    <location>
        <begin position="1"/>
        <end position="20"/>
    </location>
</feature>
<accession>A0A450T5E8</accession>
<keyword evidence="2" id="KW-1133">Transmembrane helix</keyword>
<protein>
    <submittedName>
        <fullName evidence="3">Uncharacterized protein</fullName>
    </submittedName>
</protein>
<gene>
    <name evidence="3" type="ORF">BECKDK2373B_GA0170837_110512</name>
    <name evidence="4" type="ORF">BECKDK2373C_GA0170839_12612</name>
</gene>
<name>A0A450T5E8_9GAMM</name>
<evidence type="ECO:0000313" key="4">
    <source>
        <dbReference type="EMBL" id="VFJ70411.1"/>
    </source>
</evidence>
<reference evidence="3" key="1">
    <citation type="submission" date="2019-02" db="EMBL/GenBank/DDBJ databases">
        <authorList>
            <person name="Gruber-Vodicka R. H."/>
            <person name="Seah K. B. B."/>
        </authorList>
    </citation>
    <scope>NUCLEOTIDE SEQUENCE</scope>
    <source>
        <strain evidence="4">BECK_DK161</strain>
        <strain evidence="3">BECK_DK47</strain>
    </source>
</reference>
<dbReference type="EMBL" id="CAADEY010000260">
    <property type="protein sequence ID" value="VFJ70411.1"/>
    <property type="molecule type" value="Genomic_DNA"/>
</dbReference>
<proteinExistence type="predicted"/>
<sequence>MQKSSIPASRDKSTSNDPNPEFGLWRGTRAAVLFLVFSVVAAFSLTLSASILLDQAKTRFAQQEERFRETKTGYQRLDREMATTRAYLPRFRALVNSAGFIGEEQRLTWLEALRNAAWRIGLPALDYTISSRTPYRAPGFPLDTAPYQLHASEMQLTMGLLHEGDLFSLLAELDRHAVGLHDVAYCHLRRVGGEPARDPGRANIGCECVLRWYTLERQE</sequence>
<keyword evidence="2" id="KW-0812">Transmembrane</keyword>
<dbReference type="EMBL" id="CAADEX010000105">
    <property type="protein sequence ID" value="VFJ61929.1"/>
    <property type="molecule type" value="Genomic_DNA"/>
</dbReference>
<keyword evidence="2" id="KW-0472">Membrane</keyword>
<feature type="transmembrane region" description="Helical" evidence="2">
    <location>
        <begin position="30"/>
        <end position="53"/>
    </location>
</feature>
<dbReference type="AlphaFoldDB" id="A0A450T5E8"/>
<organism evidence="3">
    <name type="scientific">Candidatus Kentrum sp. DK</name>
    <dbReference type="NCBI Taxonomy" id="2126562"/>
    <lineage>
        <taxon>Bacteria</taxon>
        <taxon>Pseudomonadati</taxon>
        <taxon>Pseudomonadota</taxon>
        <taxon>Gammaproteobacteria</taxon>
        <taxon>Candidatus Kentrum</taxon>
    </lineage>
</organism>
<evidence type="ECO:0000256" key="2">
    <source>
        <dbReference type="SAM" id="Phobius"/>
    </source>
</evidence>
<evidence type="ECO:0000313" key="3">
    <source>
        <dbReference type="EMBL" id="VFJ61929.1"/>
    </source>
</evidence>
<evidence type="ECO:0000256" key="1">
    <source>
        <dbReference type="SAM" id="MobiDB-lite"/>
    </source>
</evidence>